<evidence type="ECO:0000259" key="8">
    <source>
        <dbReference type="PROSITE" id="PS50850"/>
    </source>
</evidence>
<feature type="transmembrane region" description="Helical" evidence="7">
    <location>
        <begin position="482"/>
        <end position="507"/>
    </location>
</feature>
<gene>
    <name evidence="9" type="ORF">Agabi119p4_4876</name>
</gene>
<evidence type="ECO:0000256" key="5">
    <source>
        <dbReference type="ARBA" id="ARBA00023136"/>
    </source>
</evidence>
<feature type="region of interest" description="Disordered" evidence="6">
    <location>
        <begin position="1"/>
        <end position="32"/>
    </location>
</feature>
<keyword evidence="5 7" id="KW-0472">Membrane</keyword>
<reference evidence="9 10" key="1">
    <citation type="journal article" name="Sci. Rep.">
        <title>Telomere-to-telomere assembled and centromere annotated genomes of the two main subspecies of the button mushroom Agaricus bisporus reveal especially polymorphic chromosome ends.</title>
        <authorList>
            <person name="Sonnenberg A.S.M."/>
            <person name="Sedaghat-Telgerd N."/>
            <person name="Lavrijssen B."/>
            <person name="Ohm R.A."/>
            <person name="Hendrickx P.M."/>
            <person name="Scholtmeijer K."/>
            <person name="Baars J.J.P."/>
            <person name="van Peer A."/>
        </authorList>
    </citation>
    <scope>NUCLEOTIDE SEQUENCE [LARGE SCALE GENOMIC DNA]</scope>
    <source>
        <strain evidence="9 10">H119_p4</strain>
    </source>
</reference>
<feature type="transmembrane region" description="Helical" evidence="7">
    <location>
        <begin position="128"/>
        <end position="145"/>
    </location>
</feature>
<evidence type="ECO:0000313" key="10">
    <source>
        <dbReference type="Proteomes" id="UP000629468"/>
    </source>
</evidence>
<accession>A0A8H7F4A0</accession>
<organism evidence="9 10">
    <name type="scientific">Agaricus bisporus var. burnettii</name>
    <dbReference type="NCBI Taxonomy" id="192524"/>
    <lineage>
        <taxon>Eukaryota</taxon>
        <taxon>Fungi</taxon>
        <taxon>Dikarya</taxon>
        <taxon>Basidiomycota</taxon>
        <taxon>Agaricomycotina</taxon>
        <taxon>Agaricomycetes</taxon>
        <taxon>Agaricomycetidae</taxon>
        <taxon>Agaricales</taxon>
        <taxon>Agaricineae</taxon>
        <taxon>Agaricaceae</taxon>
        <taxon>Agaricus</taxon>
    </lineage>
</organism>
<feature type="transmembrane region" description="Helical" evidence="7">
    <location>
        <begin position="97"/>
        <end position="116"/>
    </location>
</feature>
<keyword evidence="3 7" id="KW-0812">Transmembrane</keyword>
<dbReference type="PROSITE" id="PS50850">
    <property type="entry name" value="MFS"/>
    <property type="match status" value="1"/>
</dbReference>
<dbReference type="InterPro" id="IPR011701">
    <property type="entry name" value="MFS"/>
</dbReference>
<name>A0A8H7F4A0_AGABI</name>
<evidence type="ECO:0000256" key="3">
    <source>
        <dbReference type="ARBA" id="ARBA00022692"/>
    </source>
</evidence>
<feature type="domain" description="Major facilitator superfamily (MFS) profile" evidence="8">
    <location>
        <begin position="55"/>
        <end position="543"/>
    </location>
</feature>
<comment type="caution">
    <text evidence="9">The sequence shown here is derived from an EMBL/GenBank/DDBJ whole genome shotgun (WGS) entry which is preliminary data.</text>
</comment>
<feature type="transmembrane region" description="Helical" evidence="7">
    <location>
        <begin position="56"/>
        <end position="77"/>
    </location>
</feature>
<evidence type="ECO:0000256" key="2">
    <source>
        <dbReference type="ARBA" id="ARBA00022448"/>
    </source>
</evidence>
<feature type="transmembrane region" description="Helical" evidence="7">
    <location>
        <begin position="382"/>
        <end position="404"/>
    </location>
</feature>
<dbReference type="AlphaFoldDB" id="A0A8H7F4A0"/>
<feature type="transmembrane region" description="Helical" evidence="7">
    <location>
        <begin position="416"/>
        <end position="435"/>
    </location>
</feature>
<keyword evidence="2" id="KW-0813">Transport</keyword>
<dbReference type="GO" id="GO:0016020">
    <property type="term" value="C:membrane"/>
    <property type="evidence" value="ECO:0007669"/>
    <property type="project" value="UniProtKB-SubCell"/>
</dbReference>
<feature type="transmembrane region" description="Helical" evidence="7">
    <location>
        <begin position="519"/>
        <end position="538"/>
    </location>
</feature>
<evidence type="ECO:0000256" key="1">
    <source>
        <dbReference type="ARBA" id="ARBA00004141"/>
    </source>
</evidence>
<feature type="transmembrane region" description="Helical" evidence="7">
    <location>
        <begin position="343"/>
        <end position="362"/>
    </location>
</feature>
<dbReference type="Gene3D" id="1.20.1250.20">
    <property type="entry name" value="MFS general substrate transporter like domains"/>
    <property type="match status" value="1"/>
</dbReference>
<evidence type="ECO:0000313" key="9">
    <source>
        <dbReference type="EMBL" id="KAF7776483.1"/>
    </source>
</evidence>
<evidence type="ECO:0000256" key="4">
    <source>
        <dbReference type="ARBA" id="ARBA00022989"/>
    </source>
</evidence>
<sequence>MRASMDNSSGEDDELWTRQTSGTGGGPYKSPALRTQAHSELRPKGAMRTPLPKFQLFLVMLIQVAEPITGLVIYPFINQFIRDTGVTKGDDRKVGYYAGIIESAFFFTEALTVFQWGWLSDRIGRKPVLLLGPLGLMCAMFKFGYSTSFWPLVWSRCLQGAFNGNIGVSKTVVIELTDETNIGDAVAMIPLMWSFGSTIAPFMGGILSNPAKRWPESFGKFSLFTDHPYFLPCFAAGCIALLAFVVTFLGLKETHPTVLARESSRNPKAKQFIYDSEGNVNGSTETLLGQNNPVVYGSTDSTRCPSIVSDYAIIGELDAIPQEPPDPNTPTLLSALKSRTLQLTIVNFAFLAFSEMCFSALMPLMYSTSIEYGGLGLNPYEIGVIMGIWGFLNVFVQMTVLGSVIRRFGASRVYQFSYSAFFIVFLTFPFSAYMARRQGGMGAGVYASIFIQLTFQFFIPMGFGSIHVVIAETTPKPVLGSINGIAQMVGSMMRTIAPTFASSLFSMSLEERLPLGRNFVYGVILVLVAAGIACSLTLPERKNRLSSAS</sequence>
<comment type="subcellular location">
    <subcellularLocation>
        <location evidence="1">Membrane</location>
        <topology evidence="1">Multi-pass membrane protein</topology>
    </subcellularLocation>
</comment>
<feature type="transmembrane region" description="Helical" evidence="7">
    <location>
        <begin position="447"/>
        <end position="470"/>
    </location>
</feature>
<dbReference type="EMBL" id="JABXXO010000006">
    <property type="protein sequence ID" value="KAF7776483.1"/>
    <property type="molecule type" value="Genomic_DNA"/>
</dbReference>
<evidence type="ECO:0000256" key="7">
    <source>
        <dbReference type="SAM" id="Phobius"/>
    </source>
</evidence>
<dbReference type="InterPro" id="IPR020846">
    <property type="entry name" value="MFS_dom"/>
</dbReference>
<feature type="transmembrane region" description="Helical" evidence="7">
    <location>
        <begin position="229"/>
        <end position="251"/>
    </location>
</feature>
<dbReference type="PANTHER" id="PTHR23504:SF15">
    <property type="entry name" value="MAJOR FACILITATOR SUPERFAMILY (MFS) PROFILE DOMAIN-CONTAINING PROTEIN"/>
    <property type="match status" value="1"/>
</dbReference>
<dbReference type="GO" id="GO:0022857">
    <property type="term" value="F:transmembrane transporter activity"/>
    <property type="evidence" value="ECO:0007669"/>
    <property type="project" value="InterPro"/>
</dbReference>
<dbReference type="SUPFAM" id="SSF103473">
    <property type="entry name" value="MFS general substrate transporter"/>
    <property type="match status" value="1"/>
</dbReference>
<evidence type="ECO:0000256" key="6">
    <source>
        <dbReference type="SAM" id="MobiDB-lite"/>
    </source>
</evidence>
<dbReference type="InterPro" id="IPR036259">
    <property type="entry name" value="MFS_trans_sf"/>
</dbReference>
<keyword evidence="4 7" id="KW-1133">Transmembrane helix</keyword>
<protein>
    <recommendedName>
        <fullName evidence="8">Major facilitator superfamily (MFS) profile domain-containing protein</fullName>
    </recommendedName>
</protein>
<dbReference type="PANTHER" id="PTHR23504">
    <property type="entry name" value="MAJOR FACILITATOR SUPERFAMILY DOMAIN-CONTAINING PROTEIN 10"/>
    <property type="match status" value="1"/>
</dbReference>
<proteinExistence type="predicted"/>
<dbReference type="Proteomes" id="UP000629468">
    <property type="component" value="Unassembled WGS sequence"/>
</dbReference>
<dbReference type="Pfam" id="PF07690">
    <property type="entry name" value="MFS_1"/>
    <property type="match status" value="1"/>
</dbReference>